<dbReference type="Proteomes" id="UP000427825">
    <property type="component" value="Unassembled WGS sequence"/>
</dbReference>
<dbReference type="RefSeq" id="WP_005679494.1">
    <property type="nucleotide sequence ID" value="NZ_CABMOQ010000024.1"/>
</dbReference>
<evidence type="ECO:0000313" key="14">
    <source>
        <dbReference type="Proteomes" id="UP000095657"/>
    </source>
</evidence>
<accession>A0A174TLD3</accession>
<dbReference type="Proteomes" id="UP000284431">
    <property type="component" value="Unassembled WGS sequence"/>
</dbReference>
<dbReference type="GeneID" id="75115502"/>
<proteinExistence type="predicted"/>
<evidence type="ECO:0000313" key="21">
    <source>
        <dbReference type="Proteomes" id="UP000491168"/>
    </source>
</evidence>
<evidence type="ECO:0000313" key="15">
    <source>
        <dbReference type="Proteomes" id="UP000095725"/>
    </source>
</evidence>
<dbReference type="KEGG" id="bcac:CGC64_17540"/>
<dbReference type="STRING" id="47678.ERS852494_03914"/>
<dbReference type="InterPro" id="IPR048289">
    <property type="entry name" value="RRM2_NsCP33-like"/>
</dbReference>
<dbReference type="SUPFAM" id="SSF54928">
    <property type="entry name" value="RNA-binding domain, RBD"/>
    <property type="match status" value="1"/>
</dbReference>
<reference evidence="13" key="4">
    <citation type="submission" date="2022-08" db="EMBL/GenBank/DDBJ databases">
        <title>Genome Sequencing of Bacteroides fragilis Group Isolates with Nanopore Technology.</title>
        <authorList>
            <person name="Tisza M.J."/>
            <person name="Smith D."/>
            <person name="Dekker J.P."/>
        </authorList>
    </citation>
    <scope>NUCLEOTIDE SEQUENCE</scope>
    <source>
        <strain evidence="13">BFG-474</strain>
    </source>
</reference>
<reference evidence="14 15" key="1">
    <citation type="submission" date="2015-09" db="EMBL/GenBank/DDBJ databases">
        <authorList>
            <consortium name="Pathogen Informatics"/>
        </authorList>
    </citation>
    <scope>NUCLEOTIDE SEQUENCE [LARGE SCALE GENOMIC DNA]</scope>
    <source>
        <strain evidence="5 14">2789STDY5834880</strain>
        <strain evidence="4 15">2789STDY5834946</strain>
    </source>
</reference>
<evidence type="ECO:0000313" key="12">
    <source>
        <dbReference type="EMBL" id="RHH92152.1"/>
    </source>
</evidence>
<dbReference type="EMBL" id="CP103166">
    <property type="protein sequence ID" value="UVQ96644.1"/>
    <property type="molecule type" value="Genomic_DNA"/>
</dbReference>
<dbReference type="Proteomes" id="UP000284689">
    <property type="component" value="Unassembled WGS sequence"/>
</dbReference>
<dbReference type="EMBL" id="CZBL01000006">
    <property type="protein sequence ID" value="CUQ08200.1"/>
    <property type="molecule type" value="Genomic_DNA"/>
</dbReference>
<evidence type="ECO:0000313" key="6">
    <source>
        <dbReference type="EMBL" id="KAA5469698.1"/>
    </source>
</evidence>
<dbReference type="Proteomes" id="UP000095657">
    <property type="component" value="Unassembled WGS sequence"/>
</dbReference>
<dbReference type="EMBL" id="QSCS01000003">
    <property type="protein sequence ID" value="RGY29250.1"/>
    <property type="molecule type" value="Genomic_DNA"/>
</dbReference>
<reference evidence="19 20" key="3">
    <citation type="journal article" date="2019" name="Nat. Med.">
        <title>A library of human gut bacterial isolates paired with longitudinal multiomics data enables mechanistic microbiome research.</title>
        <authorList>
            <person name="Poyet M."/>
            <person name="Groussin M."/>
            <person name="Gibbons S.M."/>
            <person name="Avila-Pacheco J."/>
            <person name="Jiang X."/>
            <person name="Kearney S.M."/>
            <person name="Perrotta A.R."/>
            <person name="Berdy B."/>
            <person name="Zhao S."/>
            <person name="Lieberman T.D."/>
            <person name="Swanson P.K."/>
            <person name="Smith M."/>
            <person name="Roesemann S."/>
            <person name="Alexander J.E."/>
            <person name="Rich S.A."/>
            <person name="Livny J."/>
            <person name="Vlamakis H."/>
            <person name="Clish C."/>
            <person name="Bullock K."/>
            <person name="Deik A."/>
            <person name="Scott J."/>
            <person name="Pierce K.A."/>
            <person name="Xavier R.J."/>
            <person name="Alm E.J."/>
        </authorList>
    </citation>
    <scope>NUCLEOTIDE SEQUENCE [LARGE SCALE GENOMIC DNA]</scope>
    <source>
        <strain evidence="8 19">BIOML-A19</strain>
        <strain evidence="7 21">BIOML-A21</strain>
        <strain evidence="6 20">BIOML-A25</strain>
    </source>
</reference>
<feature type="domain" description="RRM" evidence="3">
    <location>
        <begin position="1"/>
        <end position="79"/>
    </location>
</feature>
<sequence>MNIYISGLSYGTNDADLTNLFAEFGEVSSAKVIFDRESGRSRGFAFVEMPNDTEGQKAIDELNGVEYDQKVISVSVARPRTERPSHGGGRGGYNNSRRY</sequence>
<evidence type="ECO:0000313" key="19">
    <source>
        <dbReference type="Proteomes" id="UP000368418"/>
    </source>
</evidence>
<evidence type="ECO:0000313" key="16">
    <source>
        <dbReference type="Proteomes" id="UP000283512"/>
    </source>
</evidence>
<keyword evidence="1" id="KW-0694">RNA-binding</keyword>
<dbReference type="InterPro" id="IPR035979">
    <property type="entry name" value="RBD_domain_sf"/>
</dbReference>
<dbReference type="InterPro" id="IPR000504">
    <property type="entry name" value="RRM_dom"/>
</dbReference>
<evidence type="ECO:0000259" key="3">
    <source>
        <dbReference type="PROSITE" id="PS50102"/>
    </source>
</evidence>
<dbReference type="EMBL" id="VVYD01000029">
    <property type="protein sequence ID" value="KAA5494502.1"/>
    <property type="molecule type" value="Genomic_DNA"/>
</dbReference>
<protein>
    <submittedName>
        <fullName evidence="4 6">RNA-binding protein</fullName>
    </submittedName>
</protein>
<feature type="region of interest" description="Disordered" evidence="2">
    <location>
        <begin position="75"/>
        <end position="99"/>
    </location>
</feature>
<dbReference type="Pfam" id="PF00076">
    <property type="entry name" value="RRM_1"/>
    <property type="match status" value="1"/>
</dbReference>
<organism evidence="4 15">
    <name type="scientific">Bacteroides caccae</name>
    <dbReference type="NCBI Taxonomy" id="47678"/>
    <lineage>
        <taxon>Bacteria</taxon>
        <taxon>Pseudomonadati</taxon>
        <taxon>Bacteroidota</taxon>
        <taxon>Bacteroidia</taxon>
        <taxon>Bacteroidales</taxon>
        <taxon>Bacteroidaceae</taxon>
        <taxon>Bacteroides</taxon>
    </lineage>
</organism>
<evidence type="ECO:0000256" key="1">
    <source>
        <dbReference type="ARBA" id="ARBA00022884"/>
    </source>
</evidence>
<dbReference type="Proteomes" id="UP000491168">
    <property type="component" value="Unassembled WGS sequence"/>
</dbReference>
<evidence type="ECO:0000313" key="4">
    <source>
        <dbReference type="EMBL" id="CUQ08200.1"/>
    </source>
</evidence>
<evidence type="ECO:0000313" key="18">
    <source>
        <dbReference type="Proteomes" id="UP000284689"/>
    </source>
</evidence>
<dbReference type="EMBL" id="VVYJ01000027">
    <property type="protein sequence ID" value="KAA5469698.1"/>
    <property type="molecule type" value="Genomic_DNA"/>
</dbReference>
<reference evidence="9" key="5">
    <citation type="submission" date="2023-07" db="EMBL/GenBank/DDBJ databases">
        <title>Whole Genome Sequencing of Colonoscopy isolates.</title>
        <authorList>
            <person name="Surve S.V."/>
            <person name="Valls R.A."/>
            <person name="Barrak K.E."/>
            <person name="Gardner T.B."/>
            <person name="O'Toole G.A."/>
        </authorList>
    </citation>
    <scope>NUCLEOTIDE SEQUENCE</scope>
    <source>
        <strain evidence="9">GP0119</strain>
    </source>
</reference>
<dbReference type="EMBL" id="QRKD01000004">
    <property type="protein sequence ID" value="RHH92152.1"/>
    <property type="molecule type" value="Genomic_DNA"/>
</dbReference>
<dbReference type="SMART" id="SM00360">
    <property type="entry name" value="RRM"/>
    <property type="match status" value="1"/>
</dbReference>
<evidence type="ECO:0000313" key="7">
    <source>
        <dbReference type="EMBL" id="KAA5492279.1"/>
    </source>
</evidence>
<dbReference type="EMBL" id="VVYF01000008">
    <property type="protein sequence ID" value="KAA5492279.1"/>
    <property type="molecule type" value="Genomic_DNA"/>
</dbReference>
<dbReference type="EMBL" id="JAUONL010000007">
    <property type="protein sequence ID" value="MDO6358031.1"/>
    <property type="molecule type" value="Genomic_DNA"/>
</dbReference>
<dbReference type="InterPro" id="IPR052462">
    <property type="entry name" value="SLIRP/GR-RBP-like"/>
</dbReference>
<dbReference type="CDD" id="cd21608">
    <property type="entry name" value="RRM2_NsCP33_like"/>
    <property type="match status" value="1"/>
</dbReference>
<dbReference type="AlphaFoldDB" id="A0A174TLD3"/>
<name>A0A174TLD3_9BACE</name>
<evidence type="ECO:0000313" key="13">
    <source>
        <dbReference type="EMBL" id="UVQ96644.1"/>
    </source>
</evidence>
<dbReference type="EMBL" id="CZAI01000011">
    <property type="protein sequence ID" value="CUQ08425.1"/>
    <property type="molecule type" value="Genomic_DNA"/>
</dbReference>
<evidence type="ECO:0000313" key="10">
    <source>
        <dbReference type="EMBL" id="RGY29250.1"/>
    </source>
</evidence>
<evidence type="ECO:0000313" key="17">
    <source>
        <dbReference type="Proteomes" id="UP000284431"/>
    </source>
</evidence>
<gene>
    <name evidence="12" type="ORF">DW190_07595</name>
    <name evidence="11" type="ORF">DW794_15075</name>
    <name evidence="10" type="ORF">DXA49_02690</name>
    <name evidence="5" type="ORF">ERS852494_03914</name>
    <name evidence="4" type="ORF">ERS852558_01769</name>
    <name evidence="8" type="ORF">F2Y31_20660</name>
    <name evidence="7" type="ORF">F2Y35_10215</name>
    <name evidence="6" type="ORF">F2Y39_22565</name>
    <name evidence="13" type="ORF">NXW23_20605</name>
    <name evidence="9" type="ORF">Q4469_10070</name>
</gene>
<dbReference type="Proteomes" id="UP001060260">
    <property type="component" value="Chromosome"/>
</dbReference>
<dbReference type="Proteomes" id="UP001170023">
    <property type="component" value="Unassembled WGS sequence"/>
</dbReference>
<dbReference type="FunFam" id="3.30.70.330:FF:000381">
    <property type="entry name" value="RNA-binding proteins (RRM domain)"/>
    <property type="match status" value="1"/>
</dbReference>
<dbReference type="GO" id="GO:0003723">
    <property type="term" value="F:RNA binding"/>
    <property type="evidence" value="ECO:0007669"/>
    <property type="project" value="UniProtKB-KW"/>
</dbReference>
<evidence type="ECO:0000313" key="11">
    <source>
        <dbReference type="EMBL" id="RHD46006.1"/>
    </source>
</evidence>
<dbReference type="PROSITE" id="PS50102">
    <property type="entry name" value="RRM"/>
    <property type="match status" value="1"/>
</dbReference>
<evidence type="ECO:0000313" key="5">
    <source>
        <dbReference type="EMBL" id="CUQ08425.1"/>
    </source>
</evidence>
<dbReference type="PANTHER" id="PTHR48027">
    <property type="entry name" value="HETEROGENEOUS NUCLEAR RIBONUCLEOPROTEIN 87F-RELATED"/>
    <property type="match status" value="1"/>
</dbReference>
<dbReference type="Gene3D" id="3.30.70.330">
    <property type="match status" value="1"/>
</dbReference>
<evidence type="ECO:0000313" key="8">
    <source>
        <dbReference type="EMBL" id="KAA5494502.1"/>
    </source>
</evidence>
<dbReference type="Proteomes" id="UP000095725">
    <property type="component" value="Unassembled WGS sequence"/>
</dbReference>
<dbReference type="Proteomes" id="UP000283512">
    <property type="component" value="Unassembled WGS sequence"/>
</dbReference>
<evidence type="ECO:0000313" key="20">
    <source>
        <dbReference type="Proteomes" id="UP000427825"/>
    </source>
</evidence>
<dbReference type="Proteomes" id="UP000368418">
    <property type="component" value="Unassembled WGS sequence"/>
</dbReference>
<evidence type="ECO:0000256" key="2">
    <source>
        <dbReference type="SAM" id="MobiDB-lite"/>
    </source>
</evidence>
<reference evidence="16 17" key="2">
    <citation type="submission" date="2018-08" db="EMBL/GenBank/DDBJ databases">
        <title>A genome reference for cultivated species of the human gut microbiota.</title>
        <authorList>
            <person name="Zou Y."/>
            <person name="Xue W."/>
            <person name="Luo G."/>
        </authorList>
    </citation>
    <scope>NUCLEOTIDE SEQUENCE [LARGE SCALE GENOMIC DNA]</scope>
    <source>
        <strain evidence="12 16">AM16-49B</strain>
        <strain evidence="11 18">AM31-16AC</strain>
        <strain evidence="10 17">OF02-6LB</strain>
    </source>
</reference>
<dbReference type="EMBL" id="QSJD01000026">
    <property type="protein sequence ID" value="RHD46006.1"/>
    <property type="molecule type" value="Genomic_DNA"/>
</dbReference>
<evidence type="ECO:0000313" key="9">
    <source>
        <dbReference type="EMBL" id="MDO6358031.1"/>
    </source>
</evidence>
<dbReference type="InterPro" id="IPR012677">
    <property type="entry name" value="Nucleotide-bd_a/b_plait_sf"/>
</dbReference>